<dbReference type="Pfam" id="PF13535">
    <property type="entry name" value="ATP-grasp_4"/>
    <property type="match status" value="1"/>
</dbReference>
<dbReference type="InterPro" id="IPR011761">
    <property type="entry name" value="ATP-grasp"/>
</dbReference>
<feature type="domain" description="ATP-grasp" evidence="6">
    <location>
        <begin position="127"/>
        <end position="322"/>
    </location>
</feature>
<dbReference type="SUPFAM" id="SSF56059">
    <property type="entry name" value="Glutathione synthetase ATP-binding domain-like"/>
    <property type="match status" value="1"/>
</dbReference>
<dbReference type="InterPro" id="IPR052032">
    <property type="entry name" value="ATP-dep_AA_Ligase"/>
</dbReference>
<feature type="compositionally biased region" description="Gly residues" evidence="5">
    <location>
        <begin position="441"/>
        <end position="452"/>
    </location>
</feature>
<dbReference type="RefSeq" id="WP_219687378.1">
    <property type="nucleotide sequence ID" value="NZ_WMBF01000021.1"/>
</dbReference>
<evidence type="ECO:0000256" key="3">
    <source>
        <dbReference type="ARBA" id="ARBA00022840"/>
    </source>
</evidence>
<name>A0ABS6YHD8_9ACTN</name>
<comment type="caution">
    <text evidence="7">The sequence shown here is derived from an EMBL/GenBank/DDBJ whole genome shotgun (WGS) entry which is preliminary data.</text>
</comment>
<dbReference type="PROSITE" id="PS50975">
    <property type="entry name" value="ATP_GRASP"/>
    <property type="match status" value="1"/>
</dbReference>
<accession>A0ABS6YHD8</accession>
<keyword evidence="1" id="KW-0436">Ligase</keyword>
<protein>
    <submittedName>
        <fullName evidence="7">ATP-grasp domain-containing protein</fullName>
    </submittedName>
</protein>
<evidence type="ECO:0000256" key="1">
    <source>
        <dbReference type="ARBA" id="ARBA00022598"/>
    </source>
</evidence>
<sequence length="452" mass="48002">MKTADSAPPAVVVLTDLVVFCRHLDLIAEIESRGLTPLFLFGPETPADRLALHRGDPRHPLSRVAQAVHVDDCELDTLLAGVRTYLTDYRVRAVLNCGEVFVEPAGALAEALGLPGPGAHAARVCRHKVLQRLAAPELAPRWAMLGRAGQAAEVADEWQDFPAVLKPAGRMSSSGVRSVADSAELRAELAQYPPDEMLLLEERVRGAEFSVETLVYEGEVLWSGITGKNTNEDGTRYFTETGHTSPASGLSAAEEDRLLAANASLLRSIGFRTGISHAEFRLSGEGVALMEVAARPPGDAITKLWHLATGRPLEPALLDLALGERPTVPAPRRRARQVYLEHPSGVLSDVTCAEDVPVSWVTTDGAWPRFAPVEPDAPARLVAVIVTREAGQQLGQWSDSGGRAVSVVVDGPLDEDLQGAAERLAKAVHISTGDRGDGDGDGTGGADGHVGA</sequence>
<evidence type="ECO:0000256" key="4">
    <source>
        <dbReference type="PROSITE-ProRule" id="PRU00409"/>
    </source>
</evidence>
<evidence type="ECO:0000256" key="5">
    <source>
        <dbReference type="SAM" id="MobiDB-lite"/>
    </source>
</evidence>
<evidence type="ECO:0000256" key="2">
    <source>
        <dbReference type="ARBA" id="ARBA00022741"/>
    </source>
</evidence>
<proteinExistence type="predicted"/>
<keyword evidence="2 4" id="KW-0547">Nucleotide-binding</keyword>
<reference evidence="7 8" key="1">
    <citation type="submission" date="2019-11" db="EMBL/GenBank/DDBJ databases">
        <authorList>
            <person name="Ay H."/>
        </authorList>
    </citation>
    <scope>NUCLEOTIDE SEQUENCE [LARGE SCALE GENOMIC DNA]</scope>
    <source>
        <strain evidence="7 8">BG9H</strain>
    </source>
</reference>
<organism evidence="7 8">
    <name type="scientific">Streptomyces anatolicus</name>
    <dbReference type="NCBI Taxonomy" id="2675858"/>
    <lineage>
        <taxon>Bacteria</taxon>
        <taxon>Bacillati</taxon>
        <taxon>Actinomycetota</taxon>
        <taxon>Actinomycetes</taxon>
        <taxon>Kitasatosporales</taxon>
        <taxon>Streptomycetaceae</taxon>
        <taxon>Streptomyces</taxon>
    </lineage>
</organism>
<evidence type="ECO:0000259" key="6">
    <source>
        <dbReference type="PROSITE" id="PS50975"/>
    </source>
</evidence>
<dbReference type="EMBL" id="WMBF01000021">
    <property type="protein sequence ID" value="MBW5420817.1"/>
    <property type="molecule type" value="Genomic_DNA"/>
</dbReference>
<dbReference type="Gene3D" id="3.40.50.20">
    <property type="match status" value="1"/>
</dbReference>
<dbReference type="PANTHER" id="PTHR43585:SF2">
    <property type="entry name" value="ATP-GRASP ENZYME FSQD"/>
    <property type="match status" value="1"/>
</dbReference>
<gene>
    <name evidence="7" type="ORF">GKQ77_04435</name>
</gene>
<feature type="region of interest" description="Disordered" evidence="5">
    <location>
        <begin position="429"/>
        <end position="452"/>
    </location>
</feature>
<keyword evidence="3 4" id="KW-0067">ATP-binding</keyword>
<dbReference type="Gene3D" id="3.30.470.20">
    <property type="entry name" value="ATP-grasp fold, B domain"/>
    <property type="match status" value="1"/>
</dbReference>
<dbReference type="PANTHER" id="PTHR43585">
    <property type="entry name" value="FUMIPYRROLE BIOSYNTHESIS PROTEIN C"/>
    <property type="match status" value="1"/>
</dbReference>
<evidence type="ECO:0000313" key="7">
    <source>
        <dbReference type="EMBL" id="MBW5420817.1"/>
    </source>
</evidence>
<dbReference type="Proteomes" id="UP001197114">
    <property type="component" value="Unassembled WGS sequence"/>
</dbReference>
<evidence type="ECO:0000313" key="8">
    <source>
        <dbReference type="Proteomes" id="UP001197114"/>
    </source>
</evidence>
<keyword evidence="8" id="KW-1185">Reference proteome</keyword>